<evidence type="ECO:0000313" key="3">
    <source>
        <dbReference type="EMBL" id="EDO34177.1"/>
    </source>
</evidence>
<feature type="region of interest" description="Disordered" evidence="1">
    <location>
        <begin position="197"/>
        <end position="216"/>
    </location>
</feature>
<dbReference type="PANTHER" id="PTHR34733">
    <property type="match status" value="1"/>
</dbReference>
<evidence type="ECO:0000256" key="1">
    <source>
        <dbReference type="SAM" id="MobiDB-lite"/>
    </source>
</evidence>
<dbReference type="Proteomes" id="UP000001593">
    <property type="component" value="Unassembled WGS sequence"/>
</dbReference>
<gene>
    <name evidence="3" type="ORF">NEMVEDRAFT_v1g246686</name>
</gene>
<dbReference type="OMA" id="MVRIAIC"/>
<feature type="compositionally biased region" description="Basic and acidic residues" evidence="1">
    <location>
        <begin position="204"/>
        <end position="216"/>
    </location>
</feature>
<sequence>MTSRHNSTNTKMVRIAICVFLAVLSTAYSDKEKTVGDVNVHVSGKSGKIAICFKDQPKEDCLTFRFEDLGERDSNGNPVGQAGSVKHNFNNFAQLDFQLSDVVQDKFQDISVYTFKMTANITSVKATFMSQVYIFAESGSYVWGDEETEVKKGSVKFNIRVEGWKFCGEPGFTCNDGVGSYLDSKICIASKKGSGRKMERKKNKAGERPKGPKGKAKAEKLFFDGDSIVMPRGVDIDGTSKNMPDDYPLLDSNNCFTARFPKFTNYALYDPSATLNDSEAPNGMQMFDTRSSITRLHISLSTMLLLKQWYLLVVAKPSKRFPRPELSSNDEHERVESPCCMRFARYRKEVARPVRLHRRVKFHMTQLVGGWVEKRAFSAIAASTAAEIANIMSDDNDMFRECLFYERA</sequence>
<feature type="signal peptide" evidence="2">
    <location>
        <begin position="1"/>
        <end position="29"/>
    </location>
</feature>
<keyword evidence="4" id="KW-1185">Reference proteome</keyword>
<reference evidence="3 4" key="1">
    <citation type="journal article" date="2007" name="Science">
        <title>Sea anemone genome reveals ancestral eumetazoan gene repertoire and genomic organization.</title>
        <authorList>
            <person name="Putnam N.H."/>
            <person name="Srivastava M."/>
            <person name="Hellsten U."/>
            <person name="Dirks B."/>
            <person name="Chapman J."/>
            <person name="Salamov A."/>
            <person name="Terry A."/>
            <person name="Shapiro H."/>
            <person name="Lindquist E."/>
            <person name="Kapitonov V.V."/>
            <person name="Jurka J."/>
            <person name="Genikhovich G."/>
            <person name="Grigoriev I.V."/>
            <person name="Lucas S.M."/>
            <person name="Steele R.E."/>
            <person name="Finnerty J.R."/>
            <person name="Technau U."/>
            <person name="Martindale M.Q."/>
            <person name="Rokhsar D.S."/>
        </authorList>
    </citation>
    <scope>NUCLEOTIDE SEQUENCE [LARGE SCALE GENOMIC DNA]</scope>
    <source>
        <strain evidence="4">CH2 X CH6</strain>
    </source>
</reference>
<dbReference type="AlphaFoldDB" id="A7SQ27"/>
<keyword evidence="2" id="KW-0732">Signal</keyword>
<accession>A7SQ27</accession>
<dbReference type="PANTHER" id="PTHR34733:SF1">
    <property type="match status" value="1"/>
</dbReference>
<dbReference type="PhylomeDB" id="A7SQ27"/>
<proteinExistence type="predicted"/>
<name>A7SQ27_NEMVE</name>
<dbReference type="InParanoid" id="A7SQ27"/>
<organism evidence="3 4">
    <name type="scientific">Nematostella vectensis</name>
    <name type="common">Starlet sea anemone</name>
    <dbReference type="NCBI Taxonomy" id="45351"/>
    <lineage>
        <taxon>Eukaryota</taxon>
        <taxon>Metazoa</taxon>
        <taxon>Cnidaria</taxon>
        <taxon>Anthozoa</taxon>
        <taxon>Hexacorallia</taxon>
        <taxon>Actiniaria</taxon>
        <taxon>Edwardsiidae</taxon>
        <taxon>Nematostella</taxon>
    </lineage>
</organism>
<dbReference type="HOGENOM" id="CLU_674939_0_0_1"/>
<dbReference type="EMBL" id="DS469740">
    <property type="protein sequence ID" value="EDO34177.1"/>
    <property type="molecule type" value="Genomic_DNA"/>
</dbReference>
<evidence type="ECO:0000256" key="2">
    <source>
        <dbReference type="SAM" id="SignalP"/>
    </source>
</evidence>
<protein>
    <submittedName>
        <fullName evidence="3">Uncharacterized protein</fullName>
    </submittedName>
</protein>
<feature type="chain" id="PRO_5002715237" evidence="2">
    <location>
        <begin position="30"/>
        <end position="408"/>
    </location>
</feature>
<evidence type="ECO:0000313" key="4">
    <source>
        <dbReference type="Proteomes" id="UP000001593"/>
    </source>
</evidence>